<keyword evidence="2" id="KW-1185">Reference proteome</keyword>
<gene>
    <name evidence="1" type="ORF">FB471_6297</name>
</gene>
<evidence type="ECO:0000313" key="1">
    <source>
        <dbReference type="EMBL" id="TQI94141.1"/>
    </source>
</evidence>
<reference evidence="1 2" key="1">
    <citation type="submission" date="2019-06" db="EMBL/GenBank/DDBJ databases">
        <title>Sequencing the genomes of 1000 actinobacteria strains.</title>
        <authorList>
            <person name="Klenk H.-P."/>
        </authorList>
    </citation>
    <scope>NUCLEOTIDE SEQUENCE [LARGE SCALE GENOMIC DNA]</scope>
    <source>
        <strain evidence="1 2">DSM 45679</strain>
    </source>
</reference>
<organism evidence="1 2">
    <name type="scientific">Amycolatopsis cihanbeyliensis</name>
    <dbReference type="NCBI Taxonomy" id="1128664"/>
    <lineage>
        <taxon>Bacteria</taxon>
        <taxon>Bacillati</taxon>
        <taxon>Actinomycetota</taxon>
        <taxon>Actinomycetes</taxon>
        <taxon>Pseudonocardiales</taxon>
        <taxon>Pseudonocardiaceae</taxon>
        <taxon>Amycolatopsis</taxon>
    </lineage>
</organism>
<dbReference type="EMBL" id="VFML01000002">
    <property type="protein sequence ID" value="TQI94141.1"/>
    <property type="molecule type" value="Genomic_DNA"/>
</dbReference>
<dbReference type="AlphaFoldDB" id="A0A542CTJ5"/>
<name>A0A542CTJ5_AMYCI</name>
<accession>A0A542CTJ5</accession>
<comment type="caution">
    <text evidence="1">The sequence shown here is derived from an EMBL/GenBank/DDBJ whole genome shotgun (WGS) entry which is preliminary data.</text>
</comment>
<dbReference type="Proteomes" id="UP000320876">
    <property type="component" value="Unassembled WGS sequence"/>
</dbReference>
<evidence type="ECO:0000313" key="2">
    <source>
        <dbReference type="Proteomes" id="UP000320876"/>
    </source>
</evidence>
<proteinExistence type="predicted"/>
<protein>
    <submittedName>
        <fullName evidence="1">Uncharacterized protein</fullName>
    </submittedName>
</protein>
<sequence>MKLLMKVAGVTGEKVAVAGRIPALRTMAGLPRYRFWLSSPRALRMS</sequence>